<dbReference type="EMBL" id="CAJVPW010000317">
    <property type="protein sequence ID" value="CAG8450074.1"/>
    <property type="molecule type" value="Genomic_DNA"/>
</dbReference>
<organism evidence="1 2">
    <name type="scientific">Cetraspora pellucida</name>
    <dbReference type="NCBI Taxonomy" id="1433469"/>
    <lineage>
        <taxon>Eukaryota</taxon>
        <taxon>Fungi</taxon>
        <taxon>Fungi incertae sedis</taxon>
        <taxon>Mucoromycota</taxon>
        <taxon>Glomeromycotina</taxon>
        <taxon>Glomeromycetes</taxon>
        <taxon>Diversisporales</taxon>
        <taxon>Gigasporaceae</taxon>
        <taxon>Cetraspora</taxon>
    </lineage>
</organism>
<evidence type="ECO:0000313" key="2">
    <source>
        <dbReference type="Proteomes" id="UP000789366"/>
    </source>
</evidence>
<name>A0ACA9K448_9GLOM</name>
<comment type="caution">
    <text evidence="1">The sequence shown here is derived from an EMBL/GenBank/DDBJ whole genome shotgun (WGS) entry which is preliminary data.</text>
</comment>
<gene>
    <name evidence="1" type="ORF">SPELUC_LOCUS745</name>
</gene>
<proteinExistence type="predicted"/>
<keyword evidence="2" id="KW-1185">Reference proteome</keyword>
<reference evidence="1" key="1">
    <citation type="submission" date="2021-06" db="EMBL/GenBank/DDBJ databases">
        <authorList>
            <person name="Kallberg Y."/>
            <person name="Tangrot J."/>
            <person name="Rosling A."/>
        </authorList>
    </citation>
    <scope>NUCLEOTIDE SEQUENCE</scope>
    <source>
        <strain evidence="1">28 12/20/2015</strain>
    </source>
</reference>
<dbReference type="Proteomes" id="UP000789366">
    <property type="component" value="Unassembled WGS sequence"/>
</dbReference>
<evidence type="ECO:0000313" key="1">
    <source>
        <dbReference type="EMBL" id="CAG8450074.1"/>
    </source>
</evidence>
<protein>
    <submittedName>
        <fullName evidence="1">6763_t:CDS:1</fullName>
    </submittedName>
</protein>
<sequence length="151" mass="17941">MLQEVKNSKNAIIQMFITNYIFEEEYNFIMKTTFPYLNPHFAYLKNTIHLYKSLIFVARQMKIFNNKFYIYATNINFVDTCFESKKRYSNNTTTQITSEPKNSIYSKLFVTYQNVLENTNKKFKNKGLLSINSNNTYDNSKSTLSTDYQLL</sequence>
<accession>A0ACA9K448</accession>